<comment type="caution">
    <text evidence="3">The sequence shown here is derived from an EMBL/GenBank/DDBJ whole genome shotgun (WGS) entry which is preliminary data.</text>
</comment>
<dbReference type="SUPFAM" id="SSF52172">
    <property type="entry name" value="CheY-like"/>
    <property type="match status" value="1"/>
</dbReference>
<dbReference type="Proteomes" id="UP000249115">
    <property type="component" value="Unassembled WGS sequence"/>
</dbReference>
<proteinExistence type="predicted"/>
<dbReference type="AlphaFoldDB" id="A0A2W7RLK9"/>
<dbReference type="EMBL" id="QKZU01000001">
    <property type="protein sequence ID" value="PZX61141.1"/>
    <property type="molecule type" value="Genomic_DNA"/>
</dbReference>
<feature type="modified residue" description="4-aspartylphosphate" evidence="1">
    <location>
        <position position="68"/>
    </location>
</feature>
<dbReference type="InterPro" id="IPR052893">
    <property type="entry name" value="TCS_response_regulator"/>
</dbReference>
<dbReference type="Gene3D" id="3.40.50.2300">
    <property type="match status" value="1"/>
</dbReference>
<keyword evidence="1" id="KW-0597">Phosphoprotein</keyword>
<dbReference type="CDD" id="cd17557">
    <property type="entry name" value="REC_Rcp-like"/>
    <property type="match status" value="1"/>
</dbReference>
<gene>
    <name evidence="3" type="ORF">LV84_00129</name>
</gene>
<organism evidence="3 4">
    <name type="scientific">Algoriphagus ratkowskyi</name>
    <dbReference type="NCBI Taxonomy" id="57028"/>
    <lineage>
        <taxon>Bacteria</taxon>
        <taxon>Pseudomonadati</taxon>
        <taxon>Bacteroidota</taxon>
        <taxon>Cytophagia</taxon>
        <taxon>Cytophagales</taxon>
        <taxon>Cyclobacteriaceae</taxon>
        <taxon>Algoriphagus</taxon>
    </lineage>
</organism>
<name>A0A2W7RLK9_9BACT</name>
<dbReference type="InterPro" id="IPR001789">
    <property type="entry name" value="Sig_transdc_resp-reg_receiver"/>
</dbReference>
<dbReference type="PANTHER" id="PTHR44520">
    <property type="entry name" value="RESPONSE REGULATOR RCP1-RELATED"/>
    <property type="match status" value="1"/>
</dbReference>
<dbReference type="GO" id="GO:0000160">
    <property type="term" value="P:phosphorelay signal transduction system"/>
    <property type="evidence" value="ECO:0007669"/>
    <property type="project" value="InterPro"/>
</dbReference>
<dbReference type="PANTHER" id="PTHR44520:SF2">
    <property type="entry name" value="RESPONSE REGULATOR RCP1"/>
    <property type="match status" value="1"/>
</dbReference>
<dbReference type="RefSeq" id="WP_317045408.1">
    <property type="nucleotide sequence ID" value="NZ_MSSV01000001.1"/>
</dbReference>
<evidence type="ECO:0000259" key="2">
    <source>
        <dbReference type="PROSITE" id="PS50110"/>
    </source>
</evidence>
<reference evidence="3 4" key="1">
    <citation type="submission" date="2018-06" db="EMBL/GenBank/DDBJ databases">
        <title>Genomic Encyclopedia of Archaeal and Bacterial Type Strains, Phase II (KMG-II): from individual species to whole genera.</title>
        <authorList>
            <person name="Goeker M."/>
        </authorList>
    </citation>
    <scope>NUCLEOTIDE SEQUENCE [LARGE SCALE GENOMIC DNA]</scope>
    <source>
        <strain evidence="3 4">DSM 22686</strain>
    </source>
</reference>
<dbReference type="Pfam" id="PF00072">
    <property type="entry name" value="Response_reg"/>
    <property type="match status" value="1"/>
</dbReference>
<dbReference type="InterPro" id="IPR011006">
    <property type="entry name" value="CheY-like_superfamily"/>
</dbReference>
<evidence type="ECO:0000313" key="3">
    <source>
        <dbReference type="EMBL" id="PZX61141.1"/>
    </source>
</evidence>
<dbReference type="SMART" id="SM00448">
    <property type="entry name" value="REC"/>
    <property type="match status" value="1"/>
</dbReference>
<evidence type="ECO:0000256" key="1">
    <source>
        <dbReference type="PROSITE-ProRule" id="PRU00169"/>
    </source>
</evidence>
<feature type="domain" description="Response regulatory" evidence="2">
    <location>
        <begin position="10"/>
        <end position="135"/>
    </location>
</feature>
<dbReference type="PROSITE" id="PS50110">
    <property type="entry name" value="RESPONSE_REGULATORY"/>
    <property type="match status" value="1"/>
</dbReference>
<protein>
    <submittedName>
        <fullName evidence="3">CheY-like chemotaxis protein</fullName>
    </submittedName>
</protein>
<evidence type="ECO:0000313" key="4">
    <source>
        <dbReference type="Proteomes" id="UP000249115"/>
    </source>
</evidence>
<sequence>MDNNKMKMAHILLVEDNEGDIFLILESFEDLKIKAEITVVKNGQEALDFLFKRGEYINSKKPDLVLLDINIPIYNGHEVLKQIKADPGLKKIPVIMLTTSSSQKDIDKAYDNHCNSYVKKPLNMDEFLGAILKIEQFWLNLTTLAN</sequence>
<accession>A0A2W7RLK9</accession>